<sequence>MARSISRRARARMTETPTGQLAVFLQIPAEILGLDGAEGGQEAPAWASDFALGLCRRLVAEPGAGGGAGYAVLLPEFQVGEFEDEFLNGFGFGPGSGGDVQREPLAEGDEKRIDGRFDAARIAGDGDGVRLVAEDFPECAEPGAIQQERDDRKSVFAGFVPAAPVARLAGVDPTVLSVIG</sequence>
<accession>A0A450YHG9</accession>
<protein>
    <submittedName>
        <fullName evidence="1">Uncharacterized protein</fullName>
    </submittedName>
</protein>
<proteinExistence type="predicted"/>
<reference evidence="1" key="1">
    <citation type="submission" date="2019-02" db="EMBL/GenBank/DDBJ databases">
        <authorList>
            <person name="Gruber-Vodicka R. H."/>
            <person name="Seah K. B. B."/>
        </authorList>
    </citation>
    <scope>NUCLEOTIDE SEQUENCE</scope>
    <source>
        <strain evidence="1">BECK_BZ125</strain>
    </source>
</reference>
<evidence type="ECO:0000313" key="1">
    <source>
        <dbReference type="EMBL" id="VFK41002.1"/>
    </source>
</evidence>
<organism evidence="1">
    <name type="scientific">Candidatus Kentrum sp. TC</name>
    <dbReference type="NCBI Taxonomy" id="2126339"/>
    <lineage>
        <taxon>Bacteria</taxon>
        <taxon>Pseudomonadati</taxon>
        <taxon>Pseudomonadota</taxon>
        <taxon>Gammaproteobacteria</taxon>
        <taxon>Candidatus Kentrum</taxon>
    </lineage>
</organism>
<name>A0A450YHG9_9GAMM</name>
<gene>
    <name evidence="1" type="ORF">BECKTC1821E_GA0114239_100915</name>
</gene>
<dbReference type="AlphaFoldDB" id="A0A450YHG9"/>
<dbReference type="EMBL" id="CAADFT010000009">
    <property type="protein sequence ID" value="VFK41002.1"/>
    <property type="molecule type" value="Genomic_DNA"/>
</dbReference>